<dbReference type="InterPro" id="IPR000182">
    <property type="entry name" value="GNAT_dom"/>
</dbReference>
<dbReference type="EMBL" id="NAAC01000016">
    <property type="protein sequence ID" value="RDJ10653.1"/>
    <property type="molecule type" value="Genomic_DNA"/>
</dbReference>
<dbReference type="InterPro" id="IPR016181">
    <property type="entry name" value="Acyl_CoA_acyltransferase"/>
</dbReference>
<feature type="domain" description="N-acetyltransferase" evidence="2">
    <location>
        <begin position="7"/>
        <end position="136"/>
    </location>
</feature>
<comment type="caution">
    <text evidence="3">The sequence shown here is derived from an EMBL/GenBank/DDBJ whole genome shotgun (WGS) entry which is preliminary data.</text>
</comment>
<reference evidence="3 4" key="1">
    <citation type="submission" date="2017-03" db="EMBL/GenBank/DDBJ databases">
        <title>Genome analysis of Rhizobial strains effectives or ineffectives for nitrogen fixation isolated from bean seeds.</title>
        <authorList>
            <person name="Peralta H."/>
            <person name="Aguilar-Vera A."/>
            <person name="Mora Y."/>
            <person name="Vargas-Lagunas C."/>
            <person name="Girard L."/>
            <person name="Mora J."/>
        </authorList>
    </citation>
    <scope>NUCLEOTIDE SEQUENCE [LARGE SCALE GENOMIC DNA]</scope>
    <source>
        <strain evidence="3 4">CCGM3</strain>
    </source>
</reference>
<dbReference type="CDD" id="cd04301">
    <property type="entry name" value="NAT_SF"/>
    <property type="match status" value="1"/>
</dbReference>
<evidence type="ECO:0000259" key="2">
    <source>
        <dbReference type="PROSITE" id="PS51186"/>
    </source>
</evidence>
<dbReference type="SUPFAM" id="SSF55729">
    <property type="entry name" value="Acyl-CoA N-acyltransferases (Nat)"/>
    <property type="match status" value="1"/>
</dbReference>
<dbReference type="Pfam" id="PF00583">
    <property type="entry name" value="Acetyltransf_1"/>
    <property type="match status" value="1"/>
</dbReference>
<dbReference type="Gene3D" id="3.40.630.30">
    <property type="match status" value="1"/>
</dbReference>
<dbReference type="PANTHER" id="PTHR13947">
    <property type="entry name" value="GNAT FAMILY N-ACETYLTRANSFERASE"/>
    <property type="match status" value="1"/>
</dbReference>
<dbReference type="GO" id="GO:0008080">
    <property type="term" value="F:N-acetyltransferase activity"/>
    <property type="evidence" value="ECO:0007669"/>
    <property type="project" value="InterPro"/>
</dbReference>
<accession>A0A370KP18</accession>
<dbReference type="PANTHER" id="PTHR13947:SF37">
    <property type="entry name" value="LD18367P"/>
    <property type="match status" value="1"/>
</dbReference>
<dbReference type="PROSITE" id="PS51186">
    <property type="entry name" value="GNAT"/>
    <property type="match status" value="1"/>
</dbReference>
<dbReference type="InterPro" id="IPR050769">
    <property type="entry name" value="NAT_camello-type"/>
</dbReference>
<gene>
    <name evidence="3" type="ORF">B5K06_15050</name>
</gene>
<proteinExistence type="predicted"/>
<dbReference type="Proteomes" id="UP000254939">
    <property type="component" value="Unassembled WGS sequence"/>
</dbReference>
<evidence type="ECO:0000313" key="4">
    <source>
        <dbReference type="Proteomes" id="UP000254939"/>
    </source>
</evidence>
<evidence type="ECO:0000256" key="1">
    <source>
        <dbReference type="ARBA" id="ARBA00022679"/>
    </source>
</evidence>
<evidence type="ECO:0000313" key="3">
    <source>
        <dbReference type="EMBL" id="RDJ10653.1"/>
    </source>
</evidence>
<dbReference type="AlphaFoldDB" id="A0A370KP18"/>
<organism evidence="3 4">
    <name type="scientific">Rhizobium grahamii</name>
    <dbReference type="NCBI Taxonomy" id="1120045"/>
    <lineage>
        <taxon>Bacteria</taxon>
        <taxon>Pseudomonadati</taxon>
        <taxon>Pseudomonadota</taxon>
        <taxon>Alphaproteobacteria</taxon>
        <taxon>Hyphomicrobiales</taxon>
        <taxon>Rhizobiaceae</taxon>
        <taxon>Rhizobium/Agrobacterium group</taxon>
        <taxon>Rhizobium</taxon>
    </lineage>
</organism>
<protein>
    <submittedName>
        <fullName evidence="3">GNAT family N-acetyltransferase</fullName>
    </submittedName>
</protein>
<sequence>MGIAQAVRWRLRSPTVARDLSENALSDPPKVTLEDIRWLIVNPGIFVREDESGICGFSAADTRNGSIWALFVDEWHCNRGIGRALLERASTTVKPAGFDSIWLTTDPATRAERLYRRAGWRLIRNQEGELHFERSL</sequence>
<dbReference type="OrthoDB" id="7356080at2"/>
<keyword evidence="1 3" id="KW-0808">Transferase</keyword>
<name>A0A370KP18_9HYPH</name>